<accession>A0A2S9XE61</accession>
<dbReference type="SUPFAM" id="SSF52402">
    <property type="entry name" value="Adenine nucleotide alpha hydrolases-like"/>
    <property type="match status" value="2"/>
</dbReference>
<evidence type="ECO:0000259" key="4">
    <source>
        <dbReference type="Pfam" id="PF00582"/>
    </source>
</evidence>
<dbReference type="PRINTS" id="PR01438">
    <property type="entry name" value="UNVRSLSTRESS"/>
</dbReference>
<comment type="caution">
    <text evidence="5">The sequence shown here is derived from an EMBL/GenBank/DDBJ whole genome shotgun (WGS) entry which is preliminary data.</text>
</comment>
<keyword evidence="6" id="KW-1185">Reference proteome</keyword>
<evidence type="ECO:0000313" key="6">
    <source>
        <dbReference type="Proteomes" id="UP000237968"/>
    </source>
</evidence>
<feature type="domain" description="UspA" evidence="4">
    <location>
        <begin position="62"/>
        <end position="197"/>
    </location>
</feature>
<dbReference type="Gene3D" id="3.40.50.12370">
    <property type="match status" value="1"/>
</dbReference>
<evidence type="ECO:0000313" key="5">
    <source>
        <dbReference type="EMBL" id="PRP91158.1"/>
    </source>
</evidence>
<dbReference type="CDD" id="cd00293">
    <property type="entry name" value="USP-like"/>
    <property type="match status" value="2"/>
</dbReference>
<keyword evidence="3" id="KW-0067">ATP-binding</keyword>
<dbReference type="InterPro" id="IPR006016">
    <property type="entry name" value="UspA"/>
</dbReference>
<dbReference type="Gene3D" id="3.40.50.620">
    <property type="entry name" value="HUPs"/>
    <property type="match status" value="1"/>
</dbReference>
<name>A0A2S9XE61_9BACT</name>
<dbReference type="InterPro" id="IPR014729">
    <property type="entry name" value="Rossmann-like_a/b/a_fold"/>
</dbReference>
<dbReference type="EMBL" id="PVNK01000254">
    <property type="protein sequence ID" value="PRP91158.1"/>
    <property type="molecule type" value="Genomic_DNA"/>
</dbReference>
<evidence type="ECO:0000256" key="1">
    <source>
        <dbReference type="ARBA" id="ARBA00008791"/>
    </source>
</evidence>
<gene>
    <name evidence="5" type="ORF">ENSA5_57750</name>
</gene>
<dbReference type="GO" id="GO:0005524">
    <property type="term" value="F:ATP binding"/>
    <property type="evidence" value="ECO:0007669"/>
    <property type="project" value="UniProtKB-KW"/>
</dbReference>
<dbReference type="Proteomes" id="UP000237968">
    <property type="component" value="Unassembled WGS sequence"/>
</dbReference>
<evidence type="ECO:0000256" key="3">
    <source>
        <dbReference type="ARBA" id="ARBA00022840"/>
    </source>
</evidence>
<sequence>MGWHAGCSVIIVVNHQAYAVSVGKECLARALLAEPSNLGGAARDTHDESLELLRFRPAVVAEHVLVTTDGSEPANRSVPMAVNAIRACGSPRVTLFRVLTCMEGARAPVHALEWELARAQADADLRQVAARFNGLHDRVETVMAVGRPAEQILNYVHSNKVDLLVMASHGSHDSRTWRMGSVARKVVAEIRTSVFITPPEADVSKLERVLLPLDCSARAECVLPLVAKLADVHDPEFVLAHVVPRLEIPHRLPAGGRDRELVDELTGRNRCRAEAYLQGVRDRLTRRGVRTKVELLSDVNPARAIERLANNSDVDLILMSAHGASCHEGESYGSFARRMLDSLVKPLWIVQDLPSSRPHSHQHSSGVRS</sequence>
<protein>
    <submittedName>
        <fullName evidence="5">Universal stress protein family protein</fullName>
    </submittedName>
</protein>
<feature type="domain" description="UspA" evidence="4">
    <location>
        <begin position="207"/>
        <end position="350"/>
    </location>
</feature>
<organism evidence="5 6">
    <name type="scientific">Enhygromyxa salina</name>
    <dbReference type="NCBI Taxonomy" id="215803"/>
    <lineage>
        <taxon>Bacteria</taxon>
        <taxon>Pseudomonadati</taxon>
        <taxon>Myxococcota</taxon>
        <taxon>Polyangia</taxon>
        <taxon>Nannocystales</taxon>
        <taxon>Nannocystaceae</taxon>
        <taxon>Enhygromyxa</taxon>
    </lineage>
</organism>
<comment type="similarity">
    <text evidence="1">Belongs to the universal stress protein A family.</text>
</comment>
<keyword evidence="2" id="KW-0547">Nucleotide-binding</keyword>
<reference evidence="5 6" key="1">
    <citation type="submission" date="2018-03" db="EMBL/GenBank/DDBJ databases">
        <title>Draft Genome Sequences of the Obligatory Marine Myxobacteria Enhygromyxa salina SWB005.</title>
        <authorList>
            <person name="Poehlein A."/>
            <person name="Moghaddam J.A."/>
            <person name="Harms H."/>
            <person name="Alanjari M."/>
            <person name="Koenig G.M."/>
            <person name="Daniel R."/>
            <person name="Schaeberle T.F."/>
        </authorList>
    </citation>
    <scope>NUCLEOTIDE SEQUENCE [LARGE SCALE GENOMIC DNA]</scope>
    <source>
        <strain evidence="5 6">SWB005</strain>
    </source>
</reference>
<evidence type="ECO:0000256" key="2">
    <source>
        <dbReference type="ARBA" id="ARBA00022741"/>
    </source>
</evidence>
<dbReference type="InterPro" id="IPR006015">
    <property type="entry name" value="Universal_stress_UspA"/>
</dbReference>
<dbReference type="PANTHER" id="PTHR46268">
    <property type="entry name" value="STRESS RESPONSE PROTEIN NHAX"/>
    <property type="match status" value="1"/>
</dbReference>
<dbReference type="AlphaFoldDB" id="A0A2S9XE61"/>
<proteinExistence type="inferred from homology"/>
<dbReference type="OrthoDB" id="5512840at2"/>
<dbReference type="Pfam" id="PF00582">
    <property type="entry name" value="Usp"/>
    <property type="match status" value="2"/>
</dbReference>
<dbReference type="PANTHER" id="PTHR46268:SF27">
    <property type="entry name" value="UNIVERSAL STRESS PROTEIN RV2623"/>
    <property type="match status" value="1"/>
</dbReference>